<dbReference type="Gene3D" id="3.40.605.10">
    <property type="entry name" value="Aldehyde Dehydrogenase, Chain A, domain 1"/>
    <property type="match status" value="1"/>
</dbReference>
<proteinExistence type="predicted"/>
<dbReference type="KEGG" id="ttq:NIES37_36410"/>
<protein>
    <submittedName>
        <fullName evidence="3">Aldehyde dehydrogenase</fullName>
    </submittedName>
</protein>
<dbReference type="Gene3D" id="3.40.309.10">
    <property type="entry name" value="Aldehyde Dehydrogenase, Chain A, domain 2"/>
    <property type="match status" value="1"/>
</dbReference>
<sequence length="120" mass="13413">MICEKYRFHQFYATTVISTAFCGYGCGLKRWGKVKGEIPNLSPFFRLLLEIANQTMYGLTAAVWAKNLDTAFKMAKGIRAGTVWVNSYHTSGLEPTIPYGAYKQSGIGREVGKNGLEEYL</sequence>
<evidence type="ECO:0000313" key="3">
    <source>
        <dbReference type="EMBL" id="BAY99658.1"/>
    </source>
</evidence>
<organism evidence="3 4">
    <name type="scientific">Tolypothrix tenuis PCC 7101</name>
    <dbReference type="NCBI Taxonomy" id="231146"/>
    <lineage>
        <taxon>Bacteria</taxon>
        <taxon>Bacillati</taxon>
        <taxon>Cyanobacteriota</taxon>
        <taxon>Cyanophyceae</taxon>
        <taxon>Nostocales</taxon>
        <taxon>Tolypothrichaceae</taxon>
        <taxon>Tolypothrix</taxon>
    </lineage>
</organism>
<keyword evidence="1" id="KW-0560">Oxidoreductase</keyword>
<dbReference type="InterPro" id="IPR016163">
    <property type="entry name" value="Ald_DH_C"/>
</dbReference>
<feature type="domain" description="Aldehyde dehydrogenase" evidence="2">
    <location>
        <begin position="49"/>
        <end position="120"/>
    </location>
</feature>
<keyword evidence="4" id="KW-1185">Reference proteome</keyword>
<evidence type="ECO:0000256" key="1">
    <source>
        <dbReference type="ARBA" id="ARBA00023002"/>
    </source>
</evidence>
<dbReference type="GO" id="GO:0016620">
    <property type="term" value="F:oxidoreductase activity, acting on the aldehyde or oxo group of donors, NAD or NADP as acceptor"/>
    <property type="evidence" value="ECO:0007669"/>
    <property type="project" value="InterPro"/>
</dbReference>
<dbReference type="SUPFAM" id="SSF53720">
    <property type="entry name" value="ALDH-like"/>
    <property type="match status" value="1"/>
</dbReference>
<dbReference type="Proteomes" id="UP000218785">
    <property type="component" value="Chromosome"/>
</dbReference>
<gene>
    <name evidence="3" type="ORF">NIES37_36410</name>
</gene>
<evidence type="ECO:0000259" key="2">
    <source>
        <dbReference type="Pfam" id="PF00171"/>
    </source>
</evidence>
<reference evidence="3 4" key="1">
    <citation type="submission" date="2017-06" db="EMBL/GenBank/DDBJ databases">
        <title>Genome sequencing of cyanobaciteial culture collection at National Institute for Environmental Studies (NIES).</title>
        <authorList>
            <person name="Hirose Y."/>
            <person name="Shimura Y."/>
            <person name="Fujisawa T."/>
            <person name="Nakamura Y."/>
            <person name="Kawachi M."/>
        </authorList>
    </citation>
    <scope>NUCLEOTIDE SEQUENCE [LARGE SCALE GENOMIC DNA]</scope>
    <source>
        <strain evidence="3 4">NIES-37</strain>
    </source>
</reference>
<dbReference type="EMBL" id="AP018248">
    <property type="protein sequence ID" value="BAY99658.1"/>
    <property type="molecule type" value="Genomic_DNA"/>
</dbReference>
<dbReference type="PANTHER" id="PTHR11699">
    <property type="entry name" value="ALDEHYDE DEHYDROGENASE-RELATED"/>
    <property type="match status" value="1"/>
</dbReference>
<dbReference type="InterPro" id="IPR016161">
    <property type="entry name" value="Ald_DH/histidinol_DH"/>
</dbReference>
<dbReference type="InterPro" id="IPR015590">
    <property type="entry name" value="Aldehyde_DH_dom"/>
</dbReference>
<dbReference type="Pfam" id="PF00171">
    <property type="entry name" value="Aldedh"/>
    <property type="match status" value="1"/>
</dbReference>
<evidence type="ECO:0000313" key="4">
    <source>
        <dbReference type="Proteomes" id="UP000218785"/>
    </source>
</evidence>
<accession>A0A1Z4N1N5</accession>
<dbReference type="AlphaFoldDB" id="A0A1Z4N1N5"/>
<name>A0A1Z4N1N5_9CYAN</name>
<dbReference type="InterPro" id="IPR016162">
    <property type="entry name" value="Ald_DH_N"/>
</dbReference>